<keyword evidence="4" id="KW-1185">Reference proteome</keyword>
<dbReference type="Proteomes" id="UP001500483">
    <property type="component" value="Unassembled WGS sequence"/>
</dbReference>
<feature type="transmembrane region" description="Helical" evidence="1">
    <location>
        <begin position="64"/>
        <end position="85"/>
    </location>
</feature>
<reference evidence="2" key="1">
    <citation type="journal article" date="2014" name="Int. J. Syst. Evol. Microbiol.">
        <title>Complete genome of a new Firmicutes species belonging to the dominant human colonic microbiota ('Ruminococcus bicirculans') reveals two chromosomes and a selective capacity to utilize plant glucans.</title>
        <authorList>
            <consortium name="NISC Comparative Sequencing Program"/>
            <person name="Wegmann U."/>
            <person name="Louis P."/>
            <person name="Goesmann A."/>
            <person name="Henrissat B."/>
            <person name="Duncan S.H."/>
            <person name="Flint H.J."/>
        </authorList>
    </citation>
    <scope>NUCLEOTIDE SEQUENCE</scope>
    <source>
        <strain evidence="2">JCM 9687</strain>
    </source>
</reference>
<dbReference type="EMBL" id="BAAAYK010000016">
    <property type="protein sequence ID" value="GAA3353443.1"/>
    <property type="molecule type" value="Genomic_DNA"/>
</dbReference>
<feature type="transmembrane region" description="Helical" evidence="1">
    <location>
        <begin position="38"/>
        <end position="58"/>
    </location>
</feature>
<reference evidence="2" key="3">
    <citation type="submission" date="2023-12" db="EMBL/GenBank/DDBJ databases">
        <authorList>
            <person name="Sun Q."/>
            <person name="Inoue M."/>
        </authorList>
    </citation>
    <scope>NUCLEOTIDE SEQUENCE</scope>
    <source>
        <strain evidence="2">JCM 9687</strain>
    </source>
</reference>
<accession>A0ABP6RHJ9</accession>
<feature type="transmembrane region" description="Helical" evidence="1">
    <location>
        <begin position="154"/>
        <end position="177"/>
    </location>
</feature>
<comment type="caution">
    <text evidence="2">The sequence shown here is derived from an EMBL/GenBank/DDBJ whole genome shotgun (WGS) entry which is preliminary data.</text>
</comment>
<keyword evidence="1" id="KW-0812">Transmembrane</keyword>
<dbReference type="RefSeq" id="WP_344924156.1">
    <property type="nucleotide sequence ID" value="NZ_BAAAYK010000016.1"/>
</dbReference>
<organism evidence="2 4">
    <name type="scientific">Saccharopolyspora gregorii</name>
    <dbReference type="NCBI Taxonomy" id="33914"/>
    <lineage>
        <taxon>Bacteria</taxon>
        <taxon>Bacillati</taxon>
        <taxon>Actinomycetota</taxon>
        <taxon>Actinomycetes</taxon>
        <taxon>Pseudonocardiales</taxon>
        <taxon>Pseudonocardiaceae</taxon>
        <taxon>Saccharopolyspora</taxon>
    </lineage>
</organism>
<feature type="transmembrane region" description="Helical" evidence="1">
    <location>
        <begin position="6"/>
        <end position="26"/>
    </location>
</feature>
<sequence>MVTAIFAAEIAFWVVLAAGLAARYPARRDRLGTSLLRAVPLVDLALVVLVAADLAGGAEPSRAHAFAAVYLGFTVAFGRATIAWADAWFHHRFAGGPRPATPAKGSRAEVVALWREWLRVLLADVIAGVVLLALAAVGGVALPRSLDELAHHPYWSVPALLGIITAVWFLAGPAFAGTGRPEAAERR</sequence>
<evidence type="ECO:0000313" key="3">
    <source>
        <dbReference type="EMBL" id="GAA3356221.1"/>
    </source>
</evidence>
<keyword evidence="1" id="KW-1133">Transmembrane helix</keyword>
<evidence type="ECO:0008006" key="5">
    <source>
        <dbReference type="Google" id="ProtNLM"/>
    </source>
</evidence>
<dbReference type="EMBL" id="BAAAYK010000038">
    <property type="protein sequence ID" value="GAA3356221.1"/>
    <property type="molecule type" value="Genomic_DNA"/>
</dbReference>
<evidence type="ECO:0000313" key="2">
    <source>
        <dbReference type="EMBL" id="GAA3353443.1"/>
    </source>
</evidence>
<reference evidence="4" key="2">
    <citation type="journal article" date="2019" name="Int. J. Syst. Evol. Microbiol.">
        <title>The Global Catalogue of Microorganisms (GCM) 10K type strain sequencing project: providing services to taxonomists for standard genome sequencing and annotation.</title>
        <authorList>
            <consortium name="The Broad Institute Genomics Platform"/>
            <consortium name="The Broad Institute Genome Sequencing Center for Infectious Disease"/>
            <person name="Wu L."/>
            <person name="Ma J."/>
        </authorList>
    </citation>
    <scope>NUCLEOTIDE SEQUENCE [LARGE SCALE GENOMIC DNA]</scope>
    <source>
        <strain evidence="4">JCM 9687</strain>
    </source>
</reference>
<gene>
    <name evidence="2" type="ORF">GCM10020366_06750</name>
    <name evidence="3" type="ORF">GCM10020366_19430</name>
</gene>
<proteinExistence type="predicted"/>
<name>A0ABP6RHJ9_9PSEU</name>
<protein>
    <recommendedName>
        <fullName evidence="5">Integral membrane protein</fullName>
    </recommendedName>
</protein>
<feature type="transmembrane region" description="Helical" evidence="1">
    <location>
        <begin position="121"/>
        <end position="142"/>
    </location>
</feature>
<evidence type="ECO:0000313" key="4">
    <source>
        <dbReference type="Proteomes" id="UP001500483"/>
    </source>
</evidence>
<evidence type="ECO:0000256" key="1">
    <source>
        <dbReference type="SAM" id="Phobius"/>
    </source>
</evidence>
<keyword evidence="1" id="KW-0472">Membrane</keyword>